<gene>
    <name evidence="1" type="ORF">WMO36_04665</name>
</gene>
<organism evidence="1 2">
    <name type="scientific">Bifidobacterium hominis</name>
    <dbReference type="NCBI Taxonomy" id="3133177"/>
    <lineage>
        <taxon>Bacteria</taxon>
        <taxon>Bacillati</taxon>
        <taxon>Actinomycetota</taxon>
        <taxon>Actinomycetes</taxon>
        <taxon>Bifidobacteriales</taxon>
        <taxon>Bifidobacteriaceae</taxon>
        <taxon>Bifidobacterium</taxon>
    </lineage>
</organism>
<sequence>MLEELESPELFELLALPALEFAEPSPHFGPQPTMIATSIAMVTTTAIITRASRFLFKAAPSA</sequence>
<evidence type="ECO:0000313" key="2">
    <source>
        <dbReference type="Proteomes" id="UP001462554"/>
    </source>
</evidence>
<protein>
    <submittedName>
        <fullName evidence="1">Uncharacterized protein</fullName>
    </submittedName>
</protein>
<evidence type="ECO:0000313" key="1">
    <source>
        <dbReference type="EMBL" id="MEQ2397161.1"/>
    </source>
</evidence>
<dbReference type="EMBL" id="JBBMFR010000004">
    <property type="protein sequence ID" value="MEQ2397161.1"/>
    <property type="molecule type" value="Genomic_DNA"/>
</dbReference>
<accession>A0ABV1C8X8</accession>
<proteinExistence type="predicted"/>
<dbReference type="RefSeq" id="WP_349076993.1">
    <property type="nucleotide sequence ID" value="NZ_JBBMFR010000004.1"/>
</dbReference>
<keyword evidence="2" id="KW-1185">Reference proteome</keyword>
<comment type="caution">
    <text evidence="1">The sequence shown here is derived from an EMBL/GenBank/DDBJ whole genome shotgun (WGS) entry which is preliminary data.</text>
</comment>
<dbReference type="Proteomes" id="UP001462554">
    <property type="component" value="Unassembled WGS sequence"/>
</dbReference>
<reference evidence="1 2" key="1">
    <citation type="submission" date="2024-03" db="EMBL/GenBank/DDBJ databases">
        <title>Human intestinal bacterial collection.</title>
        <authorList>
            <person name="Pauvert C."/>
            <person name="Hitch T.C.A."/>
            <person name="Clavel T."/>
        </authorList>
    </citation>
    <scope>NUCLEOTIDE SEQUENCE [LARGE SCALE GENOMIC DNA]</scope>
    <source>
        <strain evidence="1 2">CLA-AA-H311</strain>
    </source>
</reference>
<name>A0ABV1C8X8_9BIFI</name>